<comment type="caution">
    <text evidence="1">The sequence shown here is derived from an EMBL/GenBank/DDBJ whole genome shotgun (WGS) entry which is preliminary data.</text>
</comment>
<dbReference type="RefSeq" id="WP_119587426.1">
    <property type="nucleotide sequence ID" value="NZ_CAWODQ010000025.1"/>
</dbReference>
<evidence type="ECO:0000313" key="1">
    <source>
        <dbReference type="EMBL" id="RIV85187.1"/>
    </source>
</evidence>
<name>A0A418NRB9_9SPHN</name>
<keyword evidence="2" id="KW-1185">Reference proteome</keyword>
<organism evidence="1 2">
    <name type="scientific">Aurantiacibacter zhengii</name>
    <dbReference type="NCBI Taxonomy" id="2307003"/>
    <lineage>
        <taxon>Bacteria</taxon>
        <taxon>Pseudomonadati</taxon>
        <taxon>Pseudomonadota</taxon>
        <taxon>Alphaproteobacteria</taxon>
        <taxon>Sphingomonadales</taxon>
        <taxon>Erythrobacteraceae</taxon>
        <taxon>Aurantiacibacter</taxon>
    </lineage>
</organism>
<sequence>MSNDLLPGDGFHARLQHMLQTRPARERLVLPASYNKHTNMAPTFIIARVDGGVGASMFALLLSHYLKEQPLVIQVGGMKSWAYRELPENHFIHVKPIDVEGDREDVLAASIDSRLRHGERIAIIEYEQALPAEAIGAANFIANKLEGFSMLFLIADKNDVKFKLLETADNLEVQRVVGLRKYGLGQRPDDPLLQIPGVPGFIAARLQSQPSSFAYQLRASEQPVATMRFEERLDAFFEEIERRMR</sequence>
<gene>
    <name evidence="1" type="ORF">D2V07_12980</name>
</gene>
<dbReference type="AlphaFoldDB" id="A0A418NRB9"/>
<proteinExistence type="predicted"/>
<dbReference type="EMBL" id="QXFL01000005">
    <property type="protein sequence ID" value="RIV85187.1"/>
    <property type="molecule type" value="Genomic_DNA"/>
</dbReference>
<accession>A0A418NRB9</accession>
<evidence type="ECO:0000313" key="2">
    <source>
        <dbReference type="Proteomes" id="UP000286576"/>
    </source>
</evidence>
<dbReference type="OrthoDB" id="7402413at2"/>
<protein>
    <submittedName>
        <fullName evidence="1">Uncharacterized protein</fullName>
    </submittedName>
</protein>
<dbReference type="Proteomes" id="UP000286576">
    <property type="component" value="Unassembled WGS sequence"/>
</dbReference>
<reference evidence="1 2" key="1">
    <citation type="submission" date="2018-08" db="EMBL/GenBank/DDBJ databases">
        <title>Erythrobacter zhengii sp.nov., a bacterium isolated from deep-sea sediment.</title>
        <authorList>
            <person name="Fang C."/>
            <person name="Wu Y.-H."/>
            <person name="Sun C."/>
            <person name="Wang H."/>
            <person name="Cheng H."/>
            <person name="Meng F.-X."/>
            <person name="Wang C.-S."/>
            <person name="Xu X.-W."/>
        </authorList>
    </citation>
    <scope>NUCLEOTIDE SEQUENCE [LARGE SCALE GENOMIC DNA]</scope>
    <source>
        <strain evidence="1 2">V18</strain>
    </source>
</reference>